<accession>A0A166SFQ1</accession>
<keyword evidence="3" id="KW-0812">Transmembrane</keyword>
<dbReference type="PANTHER" id="PTHR24322">
    <property type="entry name" value="PKSB"/>
    <property type="match status" value="1"/>
</dbReference>
<dbReference type="Pfam" id="PF00106">
    <property type="entry name" value="adh_short"/>
    <property type="match status" value="1"/>
</dbReference>
<dbReference type="Gene3D" id="3.40.50.720">
    <property type="entry name" value="NAD(P)-binding Rossmann-like Domain"/>
    <property type="match status" value="1"/>
</dbReference>
<comment type="caution">
    <text evidence="13">The sequence shown here is derived from an EMBL/GenBank/DDBJ whole genome shotgun (WGS) entry which is preliminary data.</text>
</comment>
<dbReference type="FunFam" id="3.40.50.720:FF:000131">
    <property type="entry name" value="Short-chain dehydrogenase/reductase 3"/>
    <property type="match status" value="1"/>
</dbReference>
<dbReference type="AlphaFoldDB" id="A0A166SFQ1"/>
<gene>
    <name evidence="13" type="ORF">CT0861_05930</name>
</gene>
<evidence type="ECO:0000256" key="5">
    <source>
        <dbReference type="ARBA" id="ARBA00022989"/>
    </source>
</evidence>
<dbReference type="STRING" id="708197.A0A166SFQ1"/>
<dbReference type="InterPro" id="IPR002347">
    <property type="entry name" value="SDR_fam"/>
</dbReference>
<organism evidence="13 14">
    <name type="scientific">Colletotrichum tofieldiae</name>
    <dbReference type="NCBI Taxonomy" id="708197"/>
    <lineage>
        <taxon>Eukaryota</taxon>
        <taxon>Fungi</taxon>
        <taxon>Dikarya</taxon>
        <taxon>Ascomycota</taxon>
        <taxon>Pezizomycotina</taxon>
        <taxon>Sordariomycetes</taxon>
        <taxon>Hypocreomycetidae</taxon>
        <taxon>Glomerellales</taxon>
        <taxon>Glomerellaceae</taxon>
        <taxon>Colletotrichum</taxon>
        <taxon>Colletotrichum spaethianum species complex</taxon>
    </lineage>
</organism>
<evidence type="ECO:0000256" key="8">
    <source>
        <dbReference type="ARBA" id="ARBA00023136"/>
    </source>
</evidence>
<keyword evidence="8" id="KW-0472">Membrane</keyword>
<evidence type="ECO:0000256" key="9">
    <source>
        <dbReference type="ARBA" id="ARBA00059620"/>
    </source>
</evidence>
<evidence type="ECO:0000256" key="2">
    <source>
        <dbReference type="ARBA" id="ARBA00006484"/>
    </source>
</evidence>
<dbReference type="PRINTS" id="PR00081">
    <property type="entry name" value="GDHRDH"/>
</dbReference>
<evidence type="ECO:0000256" key="1">
    <source>
        <dbReference type="ARBA" id="ARBA00004141"/>
    </source>
</evidence>
<comment type="function">
    <text evidence="9">Catalyzes the reduction of all-trans-retinal to all-trans-retinol in the presence of NADPH.</text>
</comment>
<keyword evidence="4" id="KW-0521">NADP</keyword>
<keyword evidence="7" id="KW-0443">Lipid metabolism</keyword>
<keyword evidence="6" id="KW-0560">Oxidoreductase</keyword>
<dbReference type="InterPro" id="IPR036291">
    <property type="entry name" value="NAD(P)-bd_dom_sf"/>
</dbReference>
<dbReference type="PRINTS" id="PR00080">
    <property type="entry name" value="SDRFAMILY"/>
</dbReference>
<evidence type="ECO:0000313" key="14">
    <source>
        <dbReference type="Proteomes" id="UP000076552"/>
    </source>
</evidence>
<keyword evidence="5" id="KW-1133">Transmembrane helix</keyword>
<reference evidence="13 14" key="1">
    <citation type="submission" date="2015-06" db="EMBL/GenBank/DDBJ databases">
        <title>Survival trade-offs in plant roots during colonization by closely related pathogenic and mutualistic fungi.</title>
        <authorList>
            <person name="Hacquard S."/>
            <person name="Kracher B."/>
            <person name="Hiruma K."/>
            <person name="Weinman A."/>
            <person name="Muench P."/>
            <person name="Garrido Oter R."/>
            <person name="Ver Loren van Themaat E."/>
            <person name="Dallerey J.-F."/>
            <person name="Damm U."/>
            <person name="Henrissat B."/>
            <person name="Lespinet O."/>
            <person name="Thon M."/>
            <person name="Kemen E."/>
            <person name="McHardy A.C."/>
            <person name="Schulze-Lefert P."/>
            <person name="O'Connell R.J."/>
        </authorList>
    </citation>
    <scope>NUCLEOTIDE SEQUENCE [LARGE SCALE GENOMIC DNA]</scope>
    <source>
        <strain evidence="13 14">0861</strain>
    </source>
</reference>
<keyword evidence="14" id="KW-1185">Reference proteome</keyword>
<evidence type="ECO:0000256" key="6">
    <source>
        <dbReference type="ARBA" id="ARBA00023002"/>
    </source>
</evidence>
<name>A0A166SFQ1_9PEZI</name>
<comment type="similarity">
    <text evidence="2 12">Belongs to the short-chain dehydrogenases/reductases (SDR) family.</text>
</comment>
<evidence type="ECO:0000256" key="4">
    <source>
        <dbReference type="ARBA" id="ARBA00022857"/>
    </source>
</evidence>
<dbReference type="Proteomes" id="UP000076552">
    <property type="component" value="Unassembled WGS sequence"/>
</dbReference>
<dbReference type="EMBL" id="LFIV01000086">
    <property type="protein sequence ID" value="KZL70671.1"/>
    <property type="molecule type" value="Genomic_DNA"/>
</dbReference>
<evidence type="ECO:0000256" key="11">
    <source>
        <dbReference type="ARBA" id="ARBA00082544"/>
    </source>
</evidence>
<protein>
    <recommendedName>
        <fullName evidence="10">Short-chain dehydrogenase/reductase 3</fullName>
    </recommendedName>
    <alternativeName>
        <fullName evidence="11">Retinal short-chain dehydrogenase/reductase 1</fullName>
    </alternativeName>
</protein>
<evidence type="ECO:0000256" key="10">
    <source>
        <dbReference type="ARBA" id="ARBA00068717"/>
    </source>
</evidence>
<dbReference type="PANTHER" id="PTHR24322:SF736">
    <property type="entry name" value="RETINOL DEHYDROGENASE 10"/>
    <property type="match status" value="1"/>
</dbReference>
<sequence length="319" mass="34604">MSTLTQLLHQHALVASKLAKLPKVQAAAVTLCLLGLLPRVNQWLSQRSANNYVTDKSWDWSKEIIVVTGGSSGIGAKIVEMLENRNIKTIILDLNPPTTKTGRNVSFYQIDLSEASAIAEIAERIRTEHGDPSILINNAGIGNGESIVKVSETKLQKLFGVNLIAPFLLVQQFLPSMVARNHGHVINIASMASFSTQACNVDYAASKVGILAFHEGLKQELKHVYNAPAVRATIIHPTWVRTPMIQKLVETGKLREPTVNAADVAGAVVNQIFTGYGAQVCVPSGLGWTSMIRGLPVWLQEGLRDTVTRGLLDAIEESS</sequence>
<evidence type="ECO:0000313" key="13">
    <source>
        <dbReference type="EMBL" id="KZL70671.1"/>
    </source>
</evidence>
<dbReference type="GO" id="GO:0016020">
    <property type="term" value="C:membrane"/>
    <property type="evidence" value="ECO:0007669"/>
    <property type="project" value="UniProtKB-SubCell"/>
</dbReference>
<proteinExistence type="inferred from homology"/>
<dbReference type="GO" id="GO:0052650">
    <property type="term" value="F:all-trans-retinol dehydrogenase (NADP+) activity"/>
    <property type="evidence" value="ECO:0007669"/>
    <property type="project" value="UniProtKB-ARBA"/>
</dbReference>
<dbReference type="SUPFAM" id="SSF51735">
    <property type="entry name" value="NAD(P)-binding Rossmann-fold domains"/>
    <property type="match status" value="1"/>
</dbReference>
<evidence type="ECO:0000256" key="3">
    <source>
        <dbReference type="ARBA" id="ARBA00022692"/>
    </source>
</evidence>
<evidence type="ECO:0000256" key="7">
    <source>
        <dbReference type="ARBA" id="ARBA00023098"/>
    </source>
</evidence>
<comment type="subcellular location">
    <subcellularLocation>
        <location evidence="1">Membrane</location>
        <topology evidence="1">Multi-pass membrane protein</topology>
    </subcellularLocation>
</comment>
<evidence type="ECO:0000256" key="12">
    <source>
        <dbReference type="RuleBase" id="RU000363"/>
    </source>
</evidence>